<comment type="caution">
    <text evidence="1">The sequence shown here is derived from an EMBL/GenBank/DDBJ whole genome shotgun (WGS) entry which is preliminary data.</text>
</comment>
<dbReference type="Gene3D" id="3.40.50.10150">
    <property type="entry name" value="B12-dependent dehydatase associated subunit"/>
    <property type="match status" value="1"/>
</dbReference>
<sequence length="119" mass="13373">MRMESMINSKPVIKVFFDQSKLKETDIKEVLWGIEEEGIPYEILPVNIENAVDSGYKASVESSLGVGIGIDDNTIVLHYNKLKKDSPLFIIKRNSDSTKIRSLGANAARLVVKMPFKEM</sequence>
<dbReference type="InterPro" id="IPR003208">
    <property type="entry name" value="Dehydtase/Dehydtase_re"/>
</dbReference>
<dbReference type="InterPro" id="IPR009192">
    <property type="entry name" value="Diol/glycerol_deHydtase_re_ssu"/>
</dbReference>
<evidence type="ECO:0000313" key="2">
    <source>
        <dbReference type="Proteomes" id="UP000609849"/>
    </source>
</evidence>
<dbReference type="RefSeq" id="WP_153972604.1">
    <property type="nucleotide sequence ID" value="NZ_JACRWE010000008.1"/>
</dbReference>
<gene>
    <name evidence="1" type="ORF">H8923_14250</name>
</gene>
<dbReference type="InterPro" id="IPR010254">
    <property type="entry name" value="B12-dep_deHydtase_bsu"/>
</dbReference>
<dbReference type="PIRSF" id="PIRSF011503">
    <property type="entry name" value="DdrB_PduH"/>
    <property type="match status" value="1"/>
</dbReference>
<proteinExistence type="predicted"/>
<evidence type="ECO:0000313" key="1">
    <source>
        <dbReference type="EMBL" id="MBC5997920.1"/>
    </source>
</evidence>
<reference evidence="1 2" key="1">
    <citation type="submission" date="2020-08" db="EMBL/GenBank/DDBJ databases">
        <authorList>
            <person name="Liu C."/>
            <person name="Sun Q."/>
        </authorList>
    </citation>
    <scope>NUCLEOTIDE SEQUENCE [LARGE SCALE GENOMIC DNA]</scope>
    <source>
        <strain evidence="1 2">NSJ-18</strain>
    </source>
</reference>
<dbReference type="SUPFAM" id="SSF52968">
    <property type="entry name" value="B12-dependent dehydatase associated subunit"/>
    <property type="match status" value="1"/>
</dbReference>
<protein>
    <submittedName>
        <fullName evidence="1">Glycerol dehydratase reactivase beta/small subunit family protein</fullName>
    </submittedName>
</protein>
<name>A0ABR7JSM5_9FIRM</name>
<dbReference type="Pfam" id="PF02288">
    <property type="entry name" value="Dehydratase_MU"/>
    <property type="match status" value="1"/>
</dbReference>
<organism evidence="1 2">
    <name type="scientific">Romboutsia faecis</name>
    <dbReference type="NCBI Taxonomy" id="2764597"/>
    <lineage>
        <taxon>Bacteria</taxon>
        <taxon>Bacillati</taxon>
        <taxon>Bacillota</taxon>
        <taxon>Clostridia</taxon>
        <taxon>Peptostreptococcales</taxon>
        <taxon>Peptostreptococcaceae</taxon>
        <taxon>Romboutsia</taxon>
    </lineage>
</organism>
<accession>A0ABR7JSM5</accession>
<dbReference type="Proteomes" id="UP000609849">
    <property type="component" value="Unassembled WGS sequence"/>
</dbReference>
<dbReference type="EMBL" id="JACRWE010000008">
    <property type="protein sequence ID" value="MBC5997920.1"/>
    <property type="molecule type" value="Genomic_DNA"/>
</dbReference>
<keyword evidence="2" id="KW-1185">Reference proteome</keyword>